<feature type="transmembrane region" description="Helical" evidence="1">
    <location>
        <begin position="37"/>
        <end position="58"/>
    </location>
</feature>
<dbReference type="Gene3D" id="3.30.70.270">
    <property type="match status" value="1"/>
</dbReference>
<keyword evidence="3" id="KW-0808">Transferase</keyword>
<dbReference type="CDD" id="cd01949">
    <property type="entry name" value="GGDEF"/>
    <property type="match status" value="1"/>
</dbReference>
<keyword evidence="3" id="KW-0548">Nucleotidyltransferase</keyword>
<dbReference type="SUPFAM" id="SSF55073">
    <property type="entry name" value="Nucleotide cyclase"/>
    <property type="match status" value="1"/>
</dbReference>
<sequence length="362" mass="40601">MIQIISDLFVNATILIASISISNILVKKLSYLLDKIISKFIVGILAGFLGIVLMIYSVHVTPTQIIDFRLLPIVLMALYSSAISALTSACVINFFRIAYFGLNFTSVTAAIVVLIITIGCILISKIQTKMSYKWIYTNILILIVGNISFILTLDCDMYGTVVISYFVGVILLSIGLFHLINSFLTEDIAYEKAYEESKKDYLTGLFNFRQLDESLNKSIKKAKEQNKKLSILFIDIDNFKTINDIYGHTEGDKVLKIVGNILLETCRSFDIVSRRGGDEFMVILVDCDLLEAKEITKRIQKNTEEYRHKLESGESYKVTVSIGISSYPDTTSNEKKLIQQADAALYRAKCAGKNTFSSAERV</sequence>
<protein>
    <submittedName>
        <fullName evidence="3">GGDEF domain-containing protein</fullName>
        <ecNumber evidence="3">2.7.7.65</ecNumber>
    </submittedName>
</protein>
<dbReference type="InterPro" id="IPR043128">
    <property type="entry name" value="Rev_trsase/Diguanyl_cyclase"/>
</dbReference>
<evidence type="ECO:0000313" key="3">
    <source>
        <dbReference type="EMBL" id="XAH75778.1"/>
    </source>
</evidence>
<keyword evidence="1" id="KW-0472">Membrane</keyword>
<feature type="transmembrane region" description="Helical" evidence="1">
    <location>
        <begin position="70"/>
        <end position="95"/>
    </location>
</feature>
<dbReference type="InterPro" id="IPR029787">
    <property type="entry name" value="Nucleotide_cyclase"/>
</dbReference>
<feature type="transmembrane region" description="Helical" evidence="1">
    <location>
        <begin position="134"/>
        <end position="151"/>
    </location>
</feature>
<dbReference type="InterPro" id="IPR000160">
    <property type="entry name" value="GGDEF_dom"/>
</dbReference>
<evidence type="ECO:0000256" key="1">
    <source>
        <dbReference type="SAM" id="Phobius"/>
    </source>
</evidence>
<keyword evidence="4" id="KW-1185">Reference proteome</keyword>
<dbReference type="RefSeq" id="WP_342759351.1">
    <property type="nucleotide sequence ID" value="NZ_CP146256.1"/>
</dbReference>
<evidence type="ECO:0000259" key="2">
    <source>
        <dbReference type="PROSITE" id="PS50887"/>
    </source>
</evidence>
<dbReference type="EMBL" id="CP146256">
    <property type="protein sequence ID" value="XAH75778.1"/>
    <property type="molecule type" value="Genomic_DNA"/>
</dbReference>
<keyword evidence="1" id="KW-1133">Transmembrane helix</keyword>
<feature type="domain" description="GGDEF" evidence="2">
    <location>
        <begin position="227"/>
        <end position="361"/>
    </location>
</feature>
<feature type="transmembrane region" description="Helical" evidence="1">
    <location>
        <begin position="7"/>
        <end position="25"/>
    </location>
</feature>
<dbReference type="Pfam" id="PF00990">
    <property type="entry name" value="GGDEF"/>
    <property type="match status" value="1"/>
</dbReference>
<feature type="transmembrane region" description="Helical" evidence="1">
    <location>
        <begin position="157"/>
        <end position="180"/>
    </location>
</feature>
<keyword evidence="1" id="KW-0812">Transmembrane</keyword>
<dbReference type="GO" id="GO:0052621">
    <property type="term" value="F:diguanylate cyclase activity"/>
    <property type="evidence" value="ECO:0007669"/>
    <property type="project" value="UniProtKB-EC"/>
</dbReference>
<dbReference type="InterPro" id="IPR050469">
    <property type="entry name" value="Diguanylate_Cyclase"/>
</dbReference>
<evidence type="ECO:0000313" key="4">
    <source>
        <dbReference type="Proteomes" id="UP001451571"/>
    </source>
</evidence>
<organism evidence="3 4">
    <name type="scientific">Kineothrix sedimenti</name>
    <dbReference type="NCBI Taxonomy" id="3123317"/>
    <lineage>
        <taxon>Bacteria</taxon>
        <taxon>Bacillati</taxon>
        <taxon>Bacillota</taxon>
        <taxon>Clostridia</taxon>
        <taxon>Lachnospirales</taxon>
        <taxon>Lachnospiraceae</taxon>
        <taxon>Kineothrix</taxon>
    </lineage>
</organism>
<dbReference type="Proteomes" id="UP001451571">
    <property type="component" value="Chromosome"/>
</dbReference>
<accession>A0ABZ3F2G2</accession>
<dbReference type="EC" id="2.7.7.65" evidence="3"/>
<gene>
    <name evidence="3" type="ORF">V6984_08510</name>
</gene>
<dbReference type="PROSITE" id="PS50887">
    <property type="entry name" value="GGDEF"/>
    <property type="match status" value="1"/>
</dbReference>
<dbReference type="PANTHER" id="PTHR45138">
    <property type="entry name" value="REGULATORY COMPONENTS OF SENSORY TRANSDUCTION SYSTEM"/>
    <property type="match status" value="1"/>
</dbReference>
<name>A0ABZ3F2G2_9FIRM</name>
<dbReference type="SMART" id="SM00267">
    <property type="entry name" value="GGDEF"/>
    <property type="match status" value="1"/>
</dbReference>
<feature type="transmembrane region" description="Helical" evidence="1">
    <location>
        <begin position="101"/>
        <end position="122"/>
    </location>
</feature>
<reference evidence="3 4" key="1">
    <citation type="submission" date="2024-02" db="EMBL/GenBank/DDBJ databases">
        <title>Bacterial strain from lacustrine sediment.</title>
        <authorList>
            <person name="Petit C."/>
            <person name="Fadhlaoui K."/>
        </authorList>
    </citation>
    <scope>NUCLEOTIDE SEQUENCE [LARGE SCALE GENOMIC DNA]</scope>
    <source>
        <strain evidence="3 4">IPX-CK</strain>
    </source>
</reference>
<dbReference type="NCBIfam" id="TIGR00254">
    <property type="entry name" value="GGDEF"/>
    <property type="match status" value="1"/>
</dbReference>
<proteinExistence type="predicted"/>
<dbReference type="PANTHER" id="PTHR45138:SF9">
    <property type="entry name" value="DIGUANYLATE CYCLASE DGCM-RELATED"/>
    <property type="match status" value="1"/>
</dbReference>